<dbReference type="PANTHER" id="PTHR43318">
    <property type="entry name" value="UDP-N-ACETYLGLUCOSAMINE 4,6-DEHYDRATASE"/>
    <property type="match status" value="1"/>
</dbReference>
<evidence type="ECO:0000256" key="1">
    <source>
        <dbReference type="ARBA" id="ARBA00007430"/>
    </source>
</evidence>
<reference evidence="4 5" key="1">
    <citation type="submission" date="2018-11" db="EMBL/GenBank/DDBJ databases">
        <title>Tabrizicola sp. isolated from sediment of alpine lake.</title>
        <authorList>
            <person name="Liu Z."/>
        </authorList>
    </citation>
    <scope>NUCLEOTIDE SEQUENCE [LARGE SCALE GENOMIC DNA]</scope>
    <source>
        <strain evidence="4 5">DRYC-M-16</strain>
    </source>
</reference>
<proteinExistence type="inferred from homology"/>
<dbReference type="Gene3D" id="3.40.50.720">
    <property type="entry name" value="NAD(P)-binding Rossmann-like Domain"/>
    <property type="match status" value="2"/>
</dbReference>
<organism evidence="4 5">
    <name type="scientific">Pseudotabrizicola sediminis</name>
    <dbReference type="NCBI Taxonomy" id="2486418"/>
    <lineage>
        <taxon>Bacteria</taxon>
        <taxon>Pseudomonadati</taxon>
        <taxon>Pseudomonadota</taxon>
        <taxon>Alphaproteobacteria</taxon>
        <taxon>Rhodobacterales</taxon>
        <taxon>Paracoccaceae</taxon>
        <taxon>Pseudotabrizicola</taxon>
    </lineage>
</organism>
<dbReference type="PANTHER" id="PTHR43318:SF1">
    <property type="entry name" value="POLYSACCHARIDE BIOSYNTHESIS PROTEIN EPSC-RELATED"/>
    <property type="match status" value="1"/>
</dbReference>
<feature type="domain" description="Polysaccharide biosynthesis protein CapD-like" evidence="3">
    <location>
        <begin position="292"/>
        <end position="588"/>
    </location>
</feature>
<comment type="similarity">
    <text evidence="1">Belongs to the polysaccharide synthase family.</text>
</comment>
<keyword evidence="5" id="KW-1185">Reference proteome</keyword>
<accession>A0ABY2KL45</accession>
<gene>
    <name evidence="4" type="ORF">EEB11_10295</name>
</gene>
<feature type="transmembrane region" description="Helical" evidence="2">
    <location>
        <begin position="23"/>
        <end position="46"/>
    </location>
</feature>
<name>A0ABY2KL45_9RHOB</name>
<feature type="transmembrane region" description="Helical" evidence="2">
    <location>
        <begin position="113"/>
        <end position="146"/>
    </location>
</feature>
<keyword evidence="2" id="KW-0472">Membrane</keyword>
<evidence type="ECO:0000313" key="5">
    <source>
        <dbReference type="Proteomes" id="UP000297741"/>
    </source>
</evidence>
<dbReference type="EMBL" id="RPEM01000006">
    <property type="protein sequence ID" value="TGD43205.1"/>
    <property type="molecule type" value="Genomic_DNA"/>
</dbReference>
<dbReference type="SUPFAM" id="SSF51735">
    <property type="entry name" value="NAD(P)-binding Rossmann-fold domains"/>
    <property type="match status" value="1"/>
</dbReference>
<dbReference type="Pfam" id="PF02719">
    <property type="entry name" value="Polysacc_synt_2"/>
    <property type="match status" value="1"/>
</dbReference>
<sequence length="659" mass="70938">MTSTASGFFLWFVGRLSRLQKQLILLSIDVLLAPLSLLASYCFLYPASAALATAAAAWPGFVAVTLFAAIGSPLLGIPLIKLKSYEAAGAIKTGLLALFAGVGLWLAKTGTGFALPIAGMLLFILIFMLTMVVARFGLLSLFLLVLRHGQVRRNVVIYGAGSTGTMLASALRSHENIRVVAFVDDSAQVQGMTLMGIKVHPASQLERIVARHDVERVLLAMPSVAVARQATIVRDLLSRGLDVHALPSFAQLVGTEVILDALAPVSPGVFLGRNPVNDLHPATSSAYGGKTILVTGAGGSVGSELCRQLIRYRPARIVLFDVSEIALYQIGREMADCADAAAISFVPVLGNIADSRQVRAVLATYRVDVILHAAAYKHVPLVEANPIAGIVNNVLGTRTLAEAALEEGVKRFILISTDKAVRPTNVMGASKRMAEFVVQDMARRSISTDFSIVRFGNVLGSSGSVVPLFREQIRKGGPVTLTHEDVTRYFMTICEAASLVLIAGGLSMSRGMHEGDLFVLDMGQPIRIRDLAERMIKAAGYTVRCPENPDGHIEMRIIGLRPGEKLHEELLIQPGMLTTPHEKILRVQERGLSRIEMTTALRDLRSAVAVDSADAACRVMETYVEGFRRSDAGPRRSQPVVPVPGRFASRLRHSKIGSS</sequence>
<feature type="transmembrane region" description="Helical" evidence="2">
    <location>
        <begin position="87"/>
        <end position="107"/>
    </location>
</feature>
<dbReference type="InterPro" id="IPR003869">
    <property type="entry name" value="Polysac_CapD-like"/>
</dbReference>
<comment type="caution">
    <text evidence="4">The sequence shown here is derived from an EMBL/GenBank/DDBJ whole genome shotgun (WGS) entry which is preliminary data.</text>
</comment>
<dbReference type="SUPFAM" id="SSF53335">
    <property type="entry name" value="S-adenosyl-L-methionine-dependent methyltransferases"/>
    <property type="match status" value="1"/>
</dbReference>
<keyword evidence="2" id="KW-0812">Transmembrane</keyword>
<dbReference type="InterPro" id="IPR029063">
    <property type="entry name" value="SAM-dependent_MTases_sf"/>
</dbReference>
<keyword evidence="2" id="KW-1133">Transmembrane helix</keyword>
<dbReference type="CDD" id="cd05237">
    <property type="entry name" value="UDP_invert_4-6DH_SDR_e"/>
    <property type="match status" value="1"/>
</dbReference>
<dbReference type="Proteomes" id="UP000297741">
    <property type="component" value="Unassembled WGS sequence"/>
</dbReference>
<protein>
    <submittedName>
        <fullName evidence="4">Polysaccharide biosynthesis protein</fullName>
    </submittedName>
</protein>
<dbReference type="InterPro" id="IPR036291">
    <property type="entry name" value="NAD(P)-bd_dom_sf"/>
</dbReference>
<evidence type="ECO:0000313" key="4">
    <source>
        <dbReference type="EMBL" id="TGD43205.1"/>
    </source>
</evidence>
<dbReference type="InterPro" id="IPR051203">
    <property type="entry name" value="Polysaccharide_Synthase-Rel"/>
</dbReference>
<feature type="transmembrane region" description="Helical" evidence="2">
    <location>
        <begin position="58"/>
        <end position="80"/>
    </location>
</feature>
<dbReference type="Pfam" id="PF13727">
    <property type="entry name" value="CoA_binding_3"/>
    <property type="match status" value="1"/>
</dbReference>
<evidence type="ECO:0000259" key="3">
    <source>
        <dbReference type="Pfam" id="PF02719"/>
    </source>
</evidence>
<evidence type="ECO:0000256" key="2">
    <source>
        <dbReference type="SAM" id="Phobius"/>
    </source>
</evidence>